<sequence>MYKLRYDAAVEAVWDSLPDDARQELDRAVLGVCEDPYESTEPHSDDEPYRRVLVLRHTAVALLIMDAPPIRRVYIRHIDLIG</sequence>
<proteinExistence type="predicted"/>
<evidence type="ECO:0000313" key="1">
    <source>
        <dbReference type="EMBL" id="PJE97610.1"/>
    </source>
</evidence>
<comment type="caution">
    <text evidence="1">The sequence shown here is derived from an EMBL/GenBank/DDBJ whole genome shotgun (WGS) entry which is preliminary data.</text>
</comment>
<dbReference type="AlphaFoldDB" id="A0A2M8M087"/>
<gene>
    <name evidence="1" type="ORF">CUT44_10700</name>
</gene>
<evidence type="ECO:0008006" key="3">
    <source>
        <dbReference type="Google" id="ProtNLM"/>
    </source>
</evidence>
<dbReference type="Proteomes" id="UP000230407">
    <property type="component" value="Unassembled WGS sequence"/>
</dbReference>
<dbReference type="EMBL" id="PGGW01000039">
    <property type="protein sequence ID" value="PJE97610.1"/>
    <property type="molecule type" value="Genomic_DNA"/>
</dbReference>
<reference evidence="1 2" key="1">
    <citation type="submission" date="2017-11" db="EMBL/GenBank/DDBJ databases">
        <title>Streptomyces carmine sp. nov., a novel actinomycete isolated from Sophora alopecuroides in Xinjiang, China.</title>
        <authorList>
            <person name="Wang Y."/>
            <person name="Luo X."/>
            <person name="Wan C."/>
            <person name="Zhang L."/>
        </authorList>
    </citation>
    <scope>NUCLEOTIDE SEQUENCE [LARGE SCALE GENOMIC DNA]</scope>
    <source>
        <strain evidence="1 2">TRM SA0054</strain>
    </source>
</reference>
<evidence type="ECO:0000313" key="2">
    <source>
        <dbReference type="Proteomes" id="UP000230407"/>
    </source>
</evidence>
<dbReference type="RefSeq" id="WP_100201700.1">
    <property type="nucleotide sequence ID" value="NZ_PGGW01000039.1"/>
</dbReference>
<keyword evidence="2" id="KW-1185">Reference proteome</keyword>
<name>A0A2M8M087_9ACTN</name>
<protein>
    <recommendedName>
        <fullName evidence="3">Plasmid stabilization protein</fullName>
    </recommendedName>
</protein>
<accession>A0A2M8M087</accession>
<organism evidence="1 2">
    <name type="scientific">Streptomyces carminius</name>
    <dbReference type="NCBI Taxonomy" id="2665496"/>
    <lineage>
        <taxon>Bacteria</taxon>
        <taxon>Bacillati</taxon>
        <taxon>Actinomycetota</taxon>
        <taxon>Actinomycetes</taxon>
        <taxon>Kitasatosporales</taxon>
        <taxon>Streptomycetaceae</taxon>
        <taxon>Streptomyces</taxon>
    </lineage>
</organism>